<dbReference type="GO" id="GO:0005829">
    <property type="term" value="C:cytosol"/>
    <property type="evidence" value="ECO:0007669"/>
    <property type="project" value="TreeGrafter"/>
</dbReference>
<dbReference type="InterPro" id="IPR029033">
    <property type="entry name" value="His_PPase_superfam"/>
</dbReference>
<dbReference type="PROSITE" id="PS00175">
    <property type="entry name" value="PG_MUTASE"/>
    <property type="match status" value="1"/>
</dbReference>
<dbReference type="PRINTS" id="PR00991">
    <property type="entry name" value="6PFRUCTKNASE"/>
</dbReference>
<feature type="active site" description="Proton donor/acceptor" evidence="5">
    <location>
        <position position="324"/>
    </location>
</feature>
<feature type="binding site" evidence="6">
    <location>
        <position position="301"/>
    </location>
    <ligand>
        <name>substrate</name>
    </ligand>
</feature>
<evidence type="ECO:0000256" key="4">
    <source>
        <dbReference type="ARBA" id="ARBA00022840"/>
    </source>
</evidence>
<evidence type="ECO:0000256" key="6">
    <source>
        <dbReference type="PIRSR" id="PIRSR613078-2"/>
    </source>
</evidence>
<dbReference type="GO" id="GO:0006003">
    <property type="term" value="P:fructose 2,6-bisphosphate metabolic process"/>
    <property type="evidence" value="ECO:0007669"/>
    <property type="project" value="InterPro"/>
</dbReference>
<dbReference type="PANTHER" id="PTHR10606:SF70">
    <property type="entry name" value="6-PHOSPHOFRUCTO-2-KINASE DOMAIN-CONTAINING PROTEIN"/>
    <property type="match status" value="1"/>
</dbReference>
<evidence type="ECO:0000256" key="5">
    <source>
        <dbReference type="PIRSR" id="PIRSR613078-1"/>
    </source>
</evidence>
<dbReference type="PANTHER" id="PTHR10606">
    <property type="entry name" value="6-PHOSPHOFRUCTO-2-KINASE/FRUCTOSE-2,6-BISPHOSPHATASE"/>
    <property type="match status" value="1"/>
</dbReference>
<dbReference type="Gene3D" id="3.40.50.1240">
    <property type="entry name" value="Phosphoglycerate mutase-like"/>
    <property type="match status" value="1"/>
</dbReference>
<proteinExistence type="inferred from homology"/>
<evidence type="ECO:0000256" key="3">
    <source>
        <dbReference type="ARBA" id="ARBA00022801"/>
    </source>
</evidence>
<feature type="domain" description="6-phosphofructo-2-kinase" evidence="7">
    <location>
        <begin position="26"/>
        <end position="246"/>
    </location>
</feature>
<feature type="active site" description="Tele-phosphohistidine intermediate" evidence="5">
    <location>
        <position position="254"/>
    </location>
</feature>
<evidence type="ECO:0000313" key="9">
    <source>
        <dbReference type="WBParaSite" id="SMUV_0000258901-mRNA-1"/>
    </source>
</evidence>
<dbReference type="STRING" id="451379.A0A0N5AED9"/>
<dbReference type="InterPro" id="IPR013079">
    <property type="entry name" value="6Phosfructo_kin"/>
</dbReference>
<dbReference type="AlphaFoldDB" id="A0A0N5AED9"/>
<dbReference type="InterPro" id="IPR003094">
    <property type="entry name" value="6Pfruct_kin"/>
</dbReference>
<dbReference type="GO" id="GO:0006000">
    <property type="term" value="P:fructose metabolic process"/>
    <property type="evidence" value="ECO:0007669"/>
    <property type="project" value="InterPro"/>
</dbReference>
<dbReference type="InterPro" id="IPR027417">
    <property type="entry name" value="P-loop_NTPase"/>
</dbReference>
<dbReference type="Proteomes" id="UP000046393">
    <property type="component" value="Unplaced"/>
</dbReference>
<accession>A0A0N5AED9</accession>
<keyword evidence="8" id="KW-1185">Reference proteome</keyword>
<dbReference type="GO" id="GO:0005524">
    <property type="term" value="F:ATP binding"/>
    <property type="evidence" value="ECO:0007669"/>
    <property type="project" value="UniProtKB-KW"/>
</dbReference>
<evidence type="ECO:0000256" key="2">
    <source>
        <dbReference type="ARBA" id="ARBA00022741"/>
    </source>
</evidence>
<evidence type="ECO:0000313" key="8">
    <source>
        <dbReference type="Proteomes" id="UP000046393"/>
    </source>
</evidence>
<protein>
    <submittedName>
        <fullName evidence="9">6PF2K domain-containing protein</fullName>
    </submittedName>
</protein>
<dbReference type="SUPFAM" id="SSF52540">
    <property type="entry name" value="P-loop containing nucleoside triphosphate hydrolases"/>
    <property type="match status" value="1"/>
</dbReference>
<dbReference type="CDD" id="cd07067">
    <property type="entry name" value="HP_PGM_like"/>
    <property type="match status" value="1"/>
</dbReference>
<dbReference type="FunFam" id="3.40.50.300:FF:001979">
    <property type="entry name" value="6-phosphofructo-2-kinase/fructose-2,6-bisphosphatase"/>
    <property type="match status" value="1"/>
</dbReference>
<keyword evidence="3" id="KW-0378">Hydrolase</keyword>
<evidence type="ECO:0000259" key="7">
    <source>
        <dbReference type="Pfam" id="PF01591"/>
    </source>
</evidence>
<dbReference type="SUPFAM" id="SSF53254">
    <property type="entry name" value="Phosphoglycerate mutase-like"/>
    <property type="match status" value="1"/>
</dbReference>
<keyword evidence="2" id="KW-0547">Nucleotide-binding</keyword>
<dbReference type="GO" id="GO:0004331">
    <property type="term" value="F:fructose-2,6-bisphosphate 2-phosphatase activity"/>
    <property type="evidence" value="ECO:0007669"/>
    <property type="project" value="TreeGrafter"/>
</dbReference>
<dbReference type="InterPro" id="IPR001345">
    <property type="entry name" value="PG/BPGM_mutase_AS"/>
</dbReference>
<organism evidence="8 9">
    <name type="scientific">Syphacia muris</name>
    <dbReference type="NCBI Taxonomy" id="451379"/>
    <lineage>
        <taxon>Eukaryota</taxon>
        <taxon>Metazoa</taxon>
        <taxon>Ecdysozoa</taxon>
        <taxon>Nematoda</taxon>
        <taxon>Chromadorea</taxon>
        <taxon>Rhabditida</taxon>
        <taxon>Spirurina</taxon>
        <taxon>Oxyuridomorpha</taxon>
        <taxon>Oxyuroidea</taxon>
        <taxon>Oxyuridae</taxon>
        <taxon>Syphacia</taxon>
    </lineage>
</organism>
<sequence>LALVPKNSYLHFCTLKTFSDSSREQVRVPNVIALVGLPARGKTYISHKLCRYLNWIGIKTKAFNVGDYRRRTIKLEECGDYEFFNPFNKEGNAIRDECTRLAMEDMEKYLESQEGEVAIFDATNTTEERRRWLVEFCQRENRVPAFRVFFIESICDDPEIINANITEVKVNSPDYKGHMSEEEARIDFMKRIEHYKVQYQPIDEEIDDDLSFIKVINAGRSFFVHNVNGHIQSRVVYFLMNIHLLPRSIYLTRHGESEYNRIGRLGGDSPLSDNGLEYARQLREYFKVPGDLRIWSSQKVRAAQTARKLDDLASNIEYWKVLDEIDAGICEGLTYDDFKQRYPKQFVERDKDKYHYRYPSGESYEDLVSRLEPVIMELERQGNVLVVSHQAVLRCILAYFDNKDRSQLPYLNVPLHTVIKLTPKAYSCQIEMFKFNIDAVNTYRAKPEENSSLPLVSV</sequence>
<dbReference type="GO" id="GO:0003873">
    <property type="term" value="F:6-phosphofructo-2-kinase activity"/>
    <property type="evidence" value="ECO:0007669"/>
    <property type="project" value="InterPro"/>
</dbReference>
<dbReference type="Pfam" id="PF01591">
    <property type="entry name" value="6PF2K"/>
    <property type="match status" value="1"/>
</dbReference>
<dbReference type="InterPro" id="IPR013078">
    <property type="entry name" value="His_Pase_superF_clade-1"/>
</dbReference>
<feature type="binding site" evidence="6">
    <location>
        <begin position="253"/>
        <end position="260"/>
    </location>
    <ligand>
        <name>substrate</name>
    </ligand>
</feature>
<evidence type="ECO:0000256" key="1">
    <source>
        <dbReference type="ARBA" id="ARBA00008408"/>
    </source>
</evidence>
<dbReference type="Gene3D" id="3.40.50.300">
    <property type="entry name" value="P-loop containing nucleotide triphosphate hydrolases"/>
    <property type="match status" value="1"/>
</dbReference>
<dbReference type="WBParaSite" id="SMUV_0000258901-mRNA-1">
    <property type="protein sequence ID" value="SMUV_0000258901-mRNA-1"/>
    <property type="gene ID" value="SMUV_0000258901"/>
</dbReference>
<reference evidence="9" key="1">
    <citation type="submission" date="2017-02" db="UniProtKB">
        <authorList>
            <consortium name="WormBaseParasite"/>
        </authorList>
    </citation>
    <scope>IDENTIFICATION</scope>
</reference>
<name>A0A0N5AED9_9BILA</name>
<dbReference type="SMART" id="SM00855">
    <property type="entry name" value="PGAM"/>
    <property type="match status" value="1"/>
</dbReference>
<keyword evidence="4" id="KW-0067">ATP-binding</keyword>
<dbReference type="PIRSF" id="PIRSF000709">
    <property type="entry name" value="6PFK_2-Ptase"/>
    <property type="match status" value="1"/>
</dbReference>
<comment type="similarity">
    <text evidence="1">In the C-terminal section; belongs to the phosphoglycerate mutase family.</text>
</comment>
<dbReference type="FunFam" id="3.40.50.1240:FF:000005">
    <property type="entry name" value="GpmB, Fructose-2,6-bisphosphatase"/>
    <property type="match status" value="1"/>
</dbReference>
<dbReference type="Pfam" id="PF00300">
    <property type="entry name" value="His_Phos_1"/>
    <property type="match status" value="1"/>
</dbReference>